<gene>
    <name evidence="1" type="ORF">C8N29_1247</name>
</gene>
<name>A0A2T5IT97_9GAMM</name>
<organism evidence="1 2">
    <name type="scientific">Agitococcus lubricus</name>
    <dbReference type="NCBI Taxonomy" id="1077255"/>
    <lineage>
        <taxon>Bacteria</taxon>
        <taxon>Pseudomonadati</taxon>
        <taxon>Pseudomonadota</taxon>
        <taxon>Gammaproteobacteria</taxon>
        <taxon>Moraxellales</taxon>
        <taxon>Moraxellaceae</taxon>
        <taxon>Agitococcus</taxon>
    </lineage>
</organism>
<keyword evidence="2" id="KW-1185">Reference proteome</keyword>
<evidence type="ECO:0000313" key="1">
    <source>
        <dbReference type="EMBL" id="PTQ87085.1"/>
    </source>
</evidence>
<reference evidence="1 2" key="1">
    <citation type="submission" date="2018-04" db="EMBL/GenBank/DDBJ databases">
        <title>Genomic Encyclopedia of Archaeal and Bacterial Type Strains, Phase II (KMG-II): from individual species to whole genera.</title>
        <authorList>
            <person name="Goeker M."/>
        </authorList>
    </citation>
    <scope>NUCLEOTIDE SEQUENCE [LARGE SCALE GENOMIC DNA]</scope>
    <source>
        <strain evidence="1 2">DSM 5822</strain>
    </source>
</reference>
<evidence type="ECO:0000313" key="2">
    <source>
        <dbReference type="Proteomes" id="UP000244223"/>
    </source>
</evidence>
<proteinExistence type="predicted"/>
<dbReference type="Proteomes" id="UP000244223">
    <property type="component" value="Unassembled WGS sequence"/>
</dbReference>
<accession>A0A2T5IT97</accession>
<sequence>MGVFDVVKAKIAGGTNQLMTLNNQHLGQAEDGALSTLKNGVSAVLNNEAVKTGLGALNQVNNLYQNVTGLIGAAKSFLDDPAQVVPNPLLGGYSRKEVQKLTNKAIRTAYAKNNLFLVRLTDPHYPTRTGEVKVFPYGFDASQQPEKIWDLFAMGVSYNPIAITGDAIKLGLLHGDAIQQSERVEIRMTFFDNSIGTIKRYLMAKKKQMINADGTGNVPDSYGFFIQIIHLDQTVGATEIGFAEHKKRIGVFDEEKLIEGSYIKHKYFVRVASLDVDLNKREDSLQELQVTFTEIDPFMFPD</sequence>
<comment type="caution">
    <text evidence="1">The sequence shown here is derived from an EMBL/GenBank/DDBJ whole genome shotgun (WGS) entry which is preliminary data.</text>
</comment>
<dbReference type="OrthoDB" id="5570236at2"/>
<dbReference type="EMBL" id="QAON01000024">
    <property type="protein sequence ID" value="PTQ87085.1"/>
    <property type="molecule type" value="Genomic_DNA"/>
</dbReference>
<dbReference type="RefSeq" id="WP_107866925.1">
    <property type="nucleotide sequence ID" value="NZ_QAON01000024.1"/>
</dbReference>
<dbReference type="AlphaFoldDB" id="A0A2T5IT97"/>
<protein>
    <submittedName>
        <fullName evidence="1">Uncharacterized protein</fullName>
    </submittedName>
</protein>